<evidence type="ECO:0000256" key="4">
    <source>
        <dbReference type="ARBA" id="ARBA00022801"/>
    </source>
</evidence>
<dbReference type="InterPro" id="IPR008283">
    <property type="entry name" value="Peptidase_M17_N"/>
</dbReference>
<dbReference type="Gene3D" id="3.40.630.10">
    <property type="entry name" value="Zn peptidases"/>
    <property type="match status" value="1"/>
</dbReference>
<dbReference type="GO" id="GO:0030145">
    <property type="term" value="F:manganese ion binding"/>
    <property type="evidence" value="ECO:0007669"/>
    <property type="project" value="InterPro"/>
</dbReference>
<dbReference type="Gene3D" id="3.40.220.10">
    <property type="entry name" value="Leucine Aminopeptidase, subunit E, domain 1"/>
    <property type="match status" value="1"/>
</dbReference>
<evidence type="ECO:0000259" key="6">
    <source>
        <dbReference type="Pfam" id="PF00883"/>
    </source>
</evidence>
<keyword evidence="5" id="KW-0464">Manganese</keyword>
<dbReference type="PANTHER" id="PTHR11963">
    <property type="entry name" value="LEUCINE AMINOPEPTIDASE-RELATED"/>
    <property type="match status" value="1"/>
</dbReference>
<gene>
    <name evidence="8" type="ORF">VT99_11701</name>
</gene>
<dbReference type="Pfam" id="PF00883">
    <property type="entry name" value="Peptidase_M17"/>
    <property type="match status" value="1"/>
</dbReference>
<dbReference type="SUPFAM" id="SSF52949">
    <property type="entry name" value="Macro domain-like"/>
    <property type="match status" value="1"/>
</dbReference>
<dbReference type="InterPro" id="IPR043472">
    <property type="entry name" value="Macro_dom-like"/>
</dbReference>
<sequence>MIFELNQKEPEMFSGDLLVYFIRETEGKTVPCPSKVVRRGLKQAWKSGDFTGKKGQSFLFYPSATAKHSAAYRVLAVGLGKAADESDKNALREQIRLAAGTAVQQAAGLKVKSLMAVLPEKTGLDDSEVAECLTEGLILGNYRFDKYKSKKEDQDEQTKIEAFSLQVGTLNPKAVQAGMSLGKRAATAACRARDMANEPGNGWPPAKFAEFAGRLARKHKLSCEIMEKDAMKKLGMGGILGVNQGSALPPKLVILKYEGGSKKTDPTLMLVGKGLTFDSGGISL</sequence>
<dbReference type="InterPro" id="IPR011356">
    <property type="entry name" value="Leucine_aapep/pepB"/>
</dbReference>
<dbReference type="InterPro" id="IPR000819">
    <property type="entry name" value="Peptidase_M17_C"/>
</dbReference>
<evidence type="ECO:0000313" key="8">
    <source>
        <dbReference type="EMBL" id="RWX47325.1"/>
    </source>
</evidence>
<dbReference type="PANTHER" id="PTHR11963:SF23">
    <property type="entry name" value="CYTOSOL AMINOPEPTIDASE"/>
    <property type="match status" value="1"/>
</dbReference>
<dbReference type="Proteomes" id="UP000286862">
    <property type="component" value="Unassembled WGS sequence"/>
</dbReference>
<feature type="domain" description="Cytosol aminopeptidase" evidence="6">
    <location>
        <begin position="192"/>
        <end position="284"/>
    </location>
</feature>
<feature type="non-terminal residue" evidence="8">
    <location>
        <position position="284"/>
    </location>
</feature>
<dbReference type="AlphaFoldDB" id="A0A3S3SPP1"/>
<dbReference type="GO" id="GO:0006508">
    <property type="term" value="P:proteolysis"/>
    <property type="evidence" value="ECO:0007669"/>
    <property type="project" value="UniProtKB-KW"/>
</dbReference>
<feature type="domain" description="Peptidase M17 leucyl aminopeptidase N-terminal" evidence="7">
    <location>
        <begin position="41"/>
        <end position="151"/>
    </location>
</feature>
<evidence type="ECO:0000256" key="5">
    <source>
        <dbReference type="ARBA" id="ARBA00023211"/>
    </source>
</evidence>
<dbReference type="Pfam" id="PF02789">
    <property type="entry name" value="Peptidase_M17_N"/>
    <property type="match status" value="1"/>
</dbReference>
<accession>A0A3S3SPP1</accession>
<dbReference type="GO" id="GO:0070006">
    <property type="term" value="F:metalloaminopeptidase activity"/>
    <property type="evidence" value="ECO:0007669"/>
    <property type="project" value="InterPro"/>
</dbReference>
<comment type="caution">
    <text evidence="8">The sequence shown here is derived from an EMBL/GenBank/DDBJ whole genome shotgun (WGS) entry which is preliminary data.</text>
</comment>
<dbReference type="EC" id="3.4.11.1" evidence="8"/>
<organism evidence="8 9">
    <name type="scientific">Candidatus Electrothrix marina</name>
    <dbReference type="NCBI Taxonomy" id="1859130"/>
    <lineage>
        <taxon>Bacteria</taxon>
        <taxon>Pseudomonadati</taxon>
        <taxon>Thermodesulfobacteriota</taxon>
        <taxon>Desulfobulbia</taxon>
        <taxon>Desulfobulbales</taxon>
        <taxon>Desulfobulbaceae</taxon>
        <taxon>Candidatus Electrothrix</taxon>
    </lineage>
</organism>
<evidence type="ECO:0000256" key="3">
    <source>
        <dbReference type="ARBA" id="ARBA00022670"/>
    </source>
</evidence>
<protein>
    <submittedName>
        <fullName evidence="8">Cytosol aminopeptidase family, N-terminal domain</fullName>
        <ecNumber evidence="8">3.4.11.1</ecNumber>
    </submittedName>
</protein>
<reference evidence="8 9" key="1">
    <citation type="submission" date="2017-01" db="EMBL/GenBank/DDBJ databases">
        <title>The cable genome- insights into the physiology and evolution of filamentous bacteria capable of sulfide oxidation via long distance electron transfer.</title>
        <authorList>
            <person name="Schreiber L."/>
            <person name="Bjerg J.T."/>
            <person name="Boggild A."/>
            <person name="Van De Vossenberg J."/>
            <person name="Meysman F."/>
            <person name="Nielsen L.P."/>
            <person name="Schramm A."/>
            <person name="Kjeldsen K.U."/>
        </authorList>
    </citation>
    <scope>NUCLEOTIDE SEQUENCE [LARGE SCALE GENOMIC DNA]</scope>
    <source>
        <strain evidence="8">A2</strain>
    </source>
</reference>
<keyword evidence="3" id="KW-0645">Protease</keyword>
<evidence type="ECO:0000259" key="7">
    <source>
        <dbReference type="Pfam" id="PF02789"/>
    </source>
</evidence>
<proteinExistence type="inferred from homology"/>
<evidence type="ECO:0000313" key="9">
    <source>
        <dbReference type="Proteomes" id="UP000286862"/>
    </source>
</evidence>
<name>A0A3S3SPP1_9BACT</name>
<comment type="similarity">
    <text evidence="1">Belongs to the peptidase M17 family.</text>
</comment>
<evidence type="ECO:0000256" key="2">
    <source>
        <dbReference type="ARBA" id="ARBA00022438"/>
    </source>
</evidence>
<evidence type="ECO:0000256" key="1">
    <source>
        <dbReference type="ARBA" id="ARBA00009528"/>
    </source>
</evidence>
<keyword evidence="2 8" id="KW-0031">Aminopeptidase</keyword>
<keyword evidence="4 8" id="KW-0378">Hydrolase</keyword>
<dbReference type="EMBL" id="MTKQ01000170">
    <property type="protein sequence ID" value="RWX47325.1"/>
    <property type="molecule type" value="Genomic_DNA"/>
</dbReference>
<dbReference type="GO" id="GO:0005737">
    <property type="term" value="C:cytoplasm"/>
    <property type="evidence" value="ECO:0007669"/>
    <property type="project" value="InterPro"/>
</dbReference>
<dbReference type="SUPFAM" id="SSF53187">
    <property type="entry name" value="Zn-dependent exopeptidases"/>
    <property type="match status" value="1"/>
</dbReference>